<comment type="similarity">
    <text evidence="7">Belongs to the ATPase delta chain family.</text>
</comment>
<evidence type="ECO:0000256" key="3">
    <source>
        <dbReference type="ARBA" id="ARBA00022781"/>
    </source>
</evidence>
<dbReference type="HAMAP" id="MF_01416">
    <property type="entry name" value="ATP_synth_delta_bact"/>
    <property type="match status" value="1"/>
</dbReference>
<gene>
    <name evidence="7" type="primary">atpH</name>
    <name evidence="8" type="ORF">BC343_29695</name>
</gene>
<evidence type="ECO:0000256" key="5">
    <source>
        <dbReference type="ARBA" id="ARBA00023136"/>
    </source>
</evidence>
<dbReference type="Gene3D" id="1.10.520.20">
    <property type="entry name" value="N-terminal domain of the delta subunit of the F1F0-ATP synthase"/>
    <property type="match status" value="1"/>
</dbReference>
<protein>
    <recommendedName>
        <fullName evidence="7">ATP synthase subunit delta</fullName>
    </recommendedName>
    <alternativeName>
        <fullName evidence="7">ATP synthase F(1) sector subunit delta</fullName>
    </alternativeName>
    <alternativeName>
        <fullName evidence="7">F-type ATPase subunit delta</fullName>
        <shortName evidence="7">F-ATPase subunit delta</shortName>
    </alternativeName>
</protein>
<dbReference type="PANTHER" id="PTHR11910">
    <property type="entry name" value="ATP SYNTHASE DELTA CHAIN"/>
    <property type="match status" value="1"/>
</dbReference>
<evidence type="ECO:0000256" key="1">
    <source>
        <dbReference type="ARBA" id="ARBA00004370"/>
    </source>
</evidence>
<keyword evidence="3 7" id="KW-0375">Hydrogen ion transport</keyword>
<dbReference type="OrthoDB" id="9802471at2"/>
<dbReference type="GO" id="GO:0046933">
    <property type="term" value="F:proton-transporting ATP synthase activity, rotational mechanism"/>
    <property type="evidence" value="ECO:0007669"/>
    <property type="project" value="UniProtKB-UniRule"/>
</dbReference>
<keyword evidence="7" id="KW-1003">Cell membrane</keyword>
<dbReference type="PRINTS" id="PR00125">
    <property type="entry name" value="ATPASEDELTA"/>
</dbReference>
<comment type="caution">
    <text evidence="8">The sequence shown here is derived from an EMBL/GenBank/DDBJ whole genome shotgun (WGS) entry which is preliminary data.</text>
</comment>
<comment type="function">
    <text evidence="7">F(1)F(0) ATP synthase produces ATP from ADP in the presence of a proton or sodium gradient. F-type ATPases consist of two structural domains, F(1) containing the extramembraneous catalytic core and F(0) containing the membrane proton channel, linked together by a central stalk and a peripheral stalk. During catalysis, ATP synthesis in the catalytic domain of F(1) is coupled via a rotary mechanism of the central stalk subunits to proton translocation.</text>
</comment>
<dbReference type="RefSeq" id="WP_078348993.1">
    <property type="nucleotide sequence ID" value="NZ_MBTF01000018.1"/>
</dbReference>
<proteinExistence type="inferred from homology"/>
<dbReference type="InterPro" id="IPR020781">
    <property type="entry name" value="ATPase_OSCP/d_CS"/>
</dbReference>
<keyword evidence="2 7" id="KW-0813">Transport</keyword>
<dbReference type="PROSITE" id="PS00389">
    <property type="entry name" value="ATPASE_DELTA"/>
    <property type="match status" value="1"/>
</dbReference>
<evidence type="ECO:0000256" key="4">
    <source>
        <dbReference type="ARBA" id="ARBA00023065"/>
    </source>
</evidence>
<dbReference type="EMBL" id="MBTF01000018">
    <property type="protein sequence ID" value="OOQ59009.1"/>
    <property type="molecule type" value="Genomic_DNA"/>
</dbReference>
<dbReference type="Pfam" id="PF00213">
    <property type="entry name" value="OSCP"/>
    <property type="match status" value="1"/>
</dbReference>
<dbReference type="GO" id="GO:0005886">
    <property type="term" value="C:plasma membrane"/>
    <property type="evidence" value="ECO:0007669"/>
    <property type="project" value="UniProtKB-SubCell"/>
</dbReference>
<reference evidence="8 9" key="1">
    <citation type="submission" date="2016-07" db="EMBL/GenBank/DDBJ databases">
        <title>Genomic analysis of zinc-resistant bacterium Mucilaginibacter pedocola TBZ30.</title>
        <authorList>
            <person name="Huang J."/>
            <person name="Tang J."/>
        </authorList>
    </citation>
    <scope>NUCLEOTIDE SEQUENCE [LARGE SCALE GENOMIC DNA]</scope>
    <source>
        <strain evidence="8 9">TBZ30</strain>
    </source>
</reference>
<evidence type="ECO:0000256" key="7">
    <source>
        <dbReference type="HAMAP-Rule" id="MF_01416"/>
    </source>
</evidence>
<keyword evidence="5 7" id="KW-0472">Membrane</keyword>
<sequence length="182" mass="19908">MSEITVAIRYAKALIDLAVEQKALDKVKDDMVLFYKTVKANPQLSAVLANPIISHSKKTKILTEVFGSRVSEVTLKMFHLMVNKGRGEVLFETSHEFIAQYDVKHNITYATVTSATALSKANEAEMLKQIQAATGGTVKLHTEVDPSLIGGFVLKVGDRQIDTSVASTLRKIKKEFAAAATI</sequence>
<keyword evidence="4 7" id="KW-0406">Ion transport</keyword>
<dbReference type="Proteomes" id="UP000189739">
    <property type="component" value="Unassembled WGS sequence"/>
</dbReference>
<dbReference type="STRING" id="1792845.BC343_29695"/>
<comment type="function">
    <text evidence="7">This protein is part of the stalk that links CF(0) to CF(1). It either transmits conformational changes from CF(0) to CF(1) or is implicated in proton conduction.</text>
</comment>
<name>A0A1S9PDL5_9SPHI</name>
<evidence type="ECO:0000256" key="6">
    <source>
        <dbReference type="ARBA" id="ARBA00023310"/>
    </source>
</evidence>
<dbReference type="InterPro" id="IPR000711">
    <property type="entry name" value="ATPase_OSCP/dsu"/>
</dbReference>
<dbReference type="AlphaFoldDB" id="A0A1S9PDL5"/>
<dbReference type="NCBIfam" id="TIGR01145">
    <property type="entry name" value="ATP_synt_delta"/>
    <property type="match status" value="1"/>
</dbReference>
<comment type="subcellular location">
    <subcellularLocation>
        <location evidence="7">Cell membrane</location>
        <topology evidence="7">Peripheral membrane protein</topology>
    </subcellularLocation>
    <subcellularLocation>
        <location evidence="1">Membrane</location>
    </subcellularLocation>
</comment>
<keyword evidence="9" id="KW-1185">Reference proteome</keyword>
<dbReference type="SUPFAM" id="SSF47928">
    <property type="entry name" value="N-terminal domain of the delta subunit of the F1F0-ATP synthase"/>
    <property type="match status" value="1"/>
</dbReference>
<keyword evidence="7" id="KW-0139">CF(1)</keyword>
<accession>A0A1S9PDL5</accession>
<organism evidence="8 9">
    <name type="scientific">Mucilaginibacter pedocola</name>
    <dbReference type="NCBI Taxonomy" id="1792845"/>
    <lineage>
        <taxon>Bacteria</taxon>
        <taxon>Pseudomonadati</taxon>
        <taxon>Bacteroidota</taxon>
        <taxon>Sphingobacteriia</taxon>
        <taxon>Sphingobacteriales</taxon>
        <taxon>Sphingobacteriaceae</taxon>
        <taxon>Mucilaginibacter</taxon>
    </lineage>
</organism>
<dbReference type="GO" id="GO:0045259">
    <property type="term" value="C:proton-transporting ATP synthase complex"/>
    <property type="evidence" value="ECO:0007669"/>
    <property type="project" value="UniProtKB-KW"/>
</dbReference>
<keyword evidence="6 7" id="KW-0066">ATP synthesis</keyword>
<dbReference type="InterPro" id="IPR026015">
    <property type="entry name" value="ATP_synth_OSCP/delta_N_sf"/>
</dbReference>
<evidence type="ECO:0000313" key="9">
    <source>
        <dbReference type="Proteomes" id="UP000189739"/>
    </source>
</evidence>
<evidence type="ECO:0000313" key="8">
    <source>
        <dbReference type="EMBL" id="OOQ59009.1"/>
    </source>
</evidence>
<evidence type="ECO:0000256" key="2">
    <source>
        <dbReference type="ARBA" id="ARBA00022448"/>
    </source>
</evidence>